<name>A0A8S4SR93_9NEOP</name>
<dbReference type="OrthoDB" id="7490362at2759"/>
<protein>
    <submittedName>
        <fullName evidence="1">Jg16544 protein</fullName>
    </submittedName>
</protein>
<sequence length="112" mass="12770">MGHLFPDRIARVSRPIKCADMRIASLDNSVSKEDVVGAVAKTPNEVDRRHQACFRARTELLDLYCTKPWNLEKTYGAAVDIDDDDVDDLAFRYDVAKNRLEVGDPYTKLRLK</sequence>
<comment type="caution">
    <text evidence="1">The sequence shown here is derived from an EMBL/GenBank/DDBJ whole genome shotgun (WGS) entry which is preliminary data.</text>
</comment>
<keyword evidence="2" id="KW-1185">Reference proteome</keyword>
<dbReference type="Proteomes" id="UP000838756">
    <property type="component" value="Unassembled WGS sequence"/>
</dbReference>
<organism evidence="1 2">
    <name type="scientific">Pararge aegeria aegeria</name>
    <dbReference type="NCBI Taxonomy" id="348720"/>
    <lineage>
        <taxon>Eukaryota</taxon>
        <taxon>Metazoa</taxon>
        <taxon>Ecdysozoa</taxon>
        <taxon>Arthropoda</taxon>
        <taxon>Hexapoda</taxon>
        <taxon>Insecta</taxon>
        <taxon>Pterygota</taxon>
        <taxon>Neoptera</taxon>
        <taxon>Endopterygota</taxon>
        <taxon>Lepidoptera</taxon>
        <taxon>Glossata</taxon>
        <taxon>Ditrysia</taxon>
        <taxon>Papilionoidea</taxon>
        <taxon>Nymphalidae</taxon>
        <taxon>Satyrinae</taxon>
        <taxon>Satyrini</taxon>
        <taxon>Parargina</taxon>
        <taxon>Pararge</taxon>
    </lineage>
</organism>
<gene>
    <name evidence="1" type="primary">jg16544</name>
    <name evidence="1" type="ORF">PAEG_LOCUS28008</name>
</gene>
<dbReference type="AlphaFoldDB" id="A0A8S4SR93"/>
<dbReference type="EMBL" id="CAKXAJ010026562">
    <property type="protein sequence ID" value="CAH2270084.1"/>
    <property type="molecule type" value="Genomic_DNA"/>
</dbReference>
<evidence type="ECO:0000313" key="2">
    <source>
        <dbReference type="Proteomes" id="UP000838756"/>
    </source>
</evidence>
<accession>A0A8S4SR93</accession>
<reference evidence="1" key="1">
    <citation type="submission" date="2022-03" db="EMBL/GenBank/DDBJ databases">
        <authorList>
            <person name="Lindestad O."/>
        </authorList>
    </citation>
    <scope>NUCLEOTIDE SEQUENCE</scope>
</reference>
<proteinExistence type="predicted"/>
<evidence type="ECO:0000313" key="1">
    <source>
        <dbReference type="EMBL" id="CAH2270084.1"/>
    </source>
</evidence>